<dbReference type="AlphaFoldDB" id="A0A8J3DFI4"/>
<dbReference type="InterPro" id="IPR052016">
    <property type="entry name" value="Bact_Sigma-Reg"/>
</dbReference>
<evidence type="ECO:0000256" key="2">
    <source>
        <dbReference type="PROSITE-ProRule" id="PRU00169"/>
    </source>
</evidence>
<feature type="domain" description="Response regulatory" evidence="3">
    <location>
        <begin position="15"/>
        <end position="132"/>
    </location>
</feature>
<dbReference type="Pfam" id="PF07228">
    <property type="entry name" value="SpoIIE"/>
    <property type="match status" value="1"/>
</dbReference>
<dbReference type="InterPro" id="IPR011006">
    <property type="entry name" value="CheY-like_superfamily"/>
</dbReference>
<name>A0A8J3DFI4_9BACT</name>
<dbReference type="Pfam" id="PF00072">
    <property type="entry name" value="Response_reg"/>
    <property type="match status" value="1"/>
</dbReference>
<protein>
    <recommendedName>
        <fullName evidence="3">Response regulatory domain-containing protein</fullName>
    </recommendedName>
</protein>
<dbReference type="EMBL" id="BMXG01000008">
    <property type="protein sequence ID" value="GHC00507.1"/>
    <property type="molecule type" value="Genomic_DNA"/>
</dbReference>
<dbReference type="GO" id="GO:0000160">
    <property type="term" value="P:phosphorelay signal transduction system"/>
    <property type="evidence" value="ECO:0007669"/>
    <property type="project" value="InterPro"/>
</dbReference>
<dbReference type="SMART" id="SM00331">
    <property type="entry name" value="PP2C_SIG"/>
    <property type="match status" value="1"/>
</dbReference>
<keyword evidence="2" id="KW-0597">Phosphoprotein</keyword>
<reference evidence="4" key="2">
    <citation type="submission" date="2020-09" db="EMBL/GenBank/DDBJ databases">
        <authorList>
            <person name="Sun Q."/>
            <person name="Kim S."/>
        </authorList>
    </citation>
    <scope>NUCLEOTIDE SEQUENCE</scope>
    <source>
        <strain evidence="4">KCTC 12870</strain>
    </source>
</reference>
<dbReference type="PANTHER" id="PTHR43156:SF2">
    <property type="entry name" value="STAGE II SPORULATION PROTEIN E"/>
    <property type="match status" value="1"/>
</dbReference>
<dbReference type="PANTHER" id="PTHR43156">
    <property type="entry name" value="STAGE II SPORULATION PROTEIN E-RELATED"/>
    <property type="match status" value="1"/>
</dbReference>
<dbReference type="Gene3D" id="3.40.50.2300">
    <property type="match status" value="1"/>
</dbReference>
<accession>A0A8J3DFI4</accession>
<dbReference type="InterPro" id="IPR036457">
    <property type="entry name" value="PPM-type-like_dom_sf"/>
</dbReference>
<keyword evidence="1" id="KW-0378">Hydrolase</keyword>
<dbReference type="SUPFAM" id="SSF52172">
    <property type="entry name" value="CheY-like"/>
    <property type="match status" value="1"/>
</dbReference>
<evidence type="ECO:0000256" key="1">
    <source>
        <dbReference type="ARBA" id="ARBA00022801"/>
    </source>
</evidence>
<dbReference type="SMART" id="SM00448">
    <property type="entry name" value="REC"/>
    <property type="match status" value="1"/>
</dbReference>
<organism evidence="4 5">
    <name type="scientific">Cerasicoccus arenae</name>
    <dbReference type="NCBI Taxonomy" id="424488"/>
    <lineage>
        <taxon>Bacteria</taxon>
        <taxon>Pseudomonadati</taxon>
        <taxon>Verrucomicrobiota</taxon>
        <taxon>Opitutia</taxon>
        <taxon>Puniceicoccales</taxon>
        <taxon>Cerasicoccaceae</taxon>
        <taxon>Cerasicoccus</taxon>
    </lineage>
</organism>
<evidence type="ECO:0000259" key="3">
    <source>
        <dbReference type="PROSITE" id="PS50110"/>
    </source>
</evidence>
<dbReference type="PROSITE" id="PS50110">
    <property type="entry name" value="RESPONSE_REGULATORY"/>
    <property type="match status" value="1"/>
</dbReference>
<dbReference type="Gene3D" id="3.60.40.10">
    <property type="entry name" value="PPM-type phosphatase domain"/>
    <property type="match status" value="1"/>
</dbReference>
<keyword evidence="5" id="KW-1185">Reference proteome</keyword>
<proteinExistence type="predicted"/>
<gene>
    <name evidence="4" type="ORF">GCM10007047_16120</name>
</gene>
<dbReference type="InterPro" id="IPR001789">
    <property type="entry name" value="Sig_transdc_resp-reg_receiver"/>
</dbReference>
<evidence type="ECO:0000313" key="5">
    <source>
        <dbReference type="Proteomes" id="UP000642829"/>
    </source>
</evidence>
<dbReference type="RefSeq" id="WP_189513798.1">
    <property type="nucleotide sequence ID" value="NZ_BMXG01000008.1"/>
</dbReference>
<dbReference type="Proteomes" id="UP000642829">
    <property type="component" value="Unassembled WGS sequence"/>
</dbReference>
<sequence>MSEALEAAKQDFKIKVLMVDDQGMVCEAVRRMLADEPGIEFHSITEPMKAIEAAVSIQPTVILQDLVMPDVDGLTLVKFYRAKPQLKDVPIIVLSSKEDPETKKKAFELGANDYMVKLPDKLEVIARIRYHSTGYIRLLERNAAQAALQAELDEAARYVQSLFPEKHEDDIVKTDWVFIASTDLAGDTFGYHWLDDEHFAIYLLDVCGHGVGAALHSVSAINVMRSQSLRGVDFHDPGAVLSGLNEAFDMEKHNDMYFTMWYGVYNKTTRELVYSSGGHPASVLIRDGAPLQRLATPGMIVGGMPGTIFSNDSVTIQSGDKLYVFSDGVYEVDYPDGRGMMTDDEFAVQLEAVAPSGATKVDAMVDWVREQQGRDAFEDDYSLVEVIFK</sequence>
<comment type="caution">
    <text evidence="4">The sequence shown here is derived from an EMBL/GenBank/DDBJ whole genome shotgun (WGS) entry which is preliminary data.</text>
</comment>
<dbReference type="InterPro" id="IPR001932">
    <property type="entry name" value="PPM-type_phosphatase-like_dom"/>
</dbReference>
<feature type="modified residue" description="4-aspartylphosphate" evidence="2">
    <location>
        <position position="65"/>
    </location>
</feature>
<reference evidence="4" key="1">
    <citation type="journal article" date="2014" name="Int. J. Syst. Evol. Microbiol.">
        <title>Complete genome sequence of Corynebacterium casei LMG S-19264T (=DSM 44701T), isolated from a smear-ripened cheese.</title>
        <authorList>
            <consortium name="US DOE Joint Genome Institute (JGI-PGF)"/>
            <person name="Walter F."/>
            <person name="Albersmeier A."/>
            <person name="Kalinowski J."/>
            <person name="Ruckert C."/>
        </authorList>
    </citation>
    <scope>NUCLEOTIDE SEQUENCE</scope>
    <source>
        <strain evidence="4">KCTC 12870</strain>
    </source>
</reference>
<evidence type="ECO:0000313" key="4">
    <source>
        <dbReference type="EMBL" id="GHC00507.1"/>
    </source>
</evidence>
<dbReference type="GO" id="GO:0016791">
    <property type="term" value="F:phosphatase activity"/>
    <property type="evidence" value="ECO:0007669"/>
    <property type="project" value="TreeGrafter"/>
</dbReference>